<evidence type="ECO:0000313" key="3">
    <source>
        <dbReference type="EMBL" id="WOG93521.1"/>
    </source>
</evidence>
<keyword evidence="4" id="KW-1185">Reference proteome</keyword>
<sequence length="122" mass="13847">MAAANSSNANSGDSREIPDLDLCFCDLRVVESYCWFEENAGRKQVVCPKGWKGCAYSRWIEPPHEERSVAVIQKVLKELNDNKIRHSLQVSRIHGKHAKKIKHIKSMIQAVHTDDDDSDGEE</sequence>
<dbReference type="EMBL" id="LNRQ01000006">
    <property type="protein sequence ID" value="KZM90112.1"/>
    <property type="molecule type" value="Genomic_DNA"/>
</dbReference>
<dbReference type="EMBL" id="LNRQ01000003">
    <property type="protein sequence ID" value="KZN02567.1"/>
    <property type="molecule type" value="Genomic_DNA"/>
</dbReference>
<evidence type="ECO:0000313" key="1">
    <source>
        <dbReference type="EMBL" id="KZM90112.1"/>
    </source>
</evidence>
<evidence type="ECO:0000313" key="2">
    <source>
        <dbReference type="EMBL" id="KZN02567.1"/>
    </source>
</evidence>
<dbReference type="Gramene" id="KZM90112">
    <property type="protein sequence ID" value="KZM90112"/>
    <property type="gene ID" value="DCAR_022523"/>
</dbReference>
<accession>A0A161Y0B6</accession>
<name>A0A161Y0B6_DAUCS</name>
<gene>
    <name evidence="2" type="ORF">DCAR_011321</name>
    <name evidence="1" type="ORF">DCAR_022523</name>
    <name evidence="3" type="ORF">DCAR_0312807</name>
</gene>
<organism evidence="2">
    <name type="scientific">Daucus carota subsp. sativus</name>
    <name type="common">Carrot</name>
    <dbReference type="NCBI Taxonomy" id="79200"/>
    <lineage>
        <taxon>Eukaryota</taxon>
        <taxon>Viridiplantae</taxon>
        <taxon>Streptophyta</taxon>
        <taxon>Embryophyta</taxon>
        <taxon>Tracheophyta</taxon>
        <taxon>Spermatophyta</taxon>
        <taxon>Magnoliopsida</taxon>
        <taxon>eudicotyledons</taxon>
        <taxon>Gunneridae</taxon>
        <taxon>Pentapetalae</taxon>
        <taxon>asterids</taxon>
        <taxon>campanulids</taxon>
        <taxon>Apiales</taxon>
        <taxon>Apiaceae</taxon>
        <taxon>Apioideae</taxon>
        <taxon>Scandiceae</taxon>
        <taxon>Daucinae</taxon>
        <taxon>Daucus</taxon>
        <taxon>Daucus sect. Daucus</taxon>
    </lineage>
</organism>
<reference evidence="3" key="2">
    <citation type="submission" date="2022-03" db="EMBL/GenBank/DDBJ databases">
        <title>Draft title - Genomic analysis of global carrot germplasm unveils the trajectory of domestication and the origin of high carotenoid orange carrot.</title>
        <authorList>
            <person name="Iorizzo M."/>
            <person name="Ellison S."/>
            <person name="Senalik D."/>
            <person name="Macko-Podgorni A."/>
            <person name="Grzebelus D."/>
            <person name="Bostan H."/>
            <person name="Rolling W."/>
            <person name="Curaba J."/>
            <person name="Simon P."/>
        </authorList>
    </citation>
    <scope>NUCLEOTIDE SEQUENCE</scope>
    <source>
        <tissue evidence="3">Leaf</tissue>
    </source>
</reference>
<dbReference type="EMBL" id="CP093345">
    <property type="protein sequence ID" value="WOG93521.1"/>
    <property type="molecule type" value="Genomic_DNA"/>
</dbReference>
<dbReference type="AlphaFoldDB" id="A0A161Y0B6"/>
<reference evidence="2" key="1">
    <citation type="journal article" date="2016" name="Nat. Genet.">
        <title>A high-quality carrot genome assembly provides new insights into carotenoid accumulation and asterid genome evolution.</title>
        <authorList>
            <person name="Iorizzo M."/>
            <person name="Ellison S."/>
            <person name="Senalik D."/>
            <person name="Zeng P."/>
            <person name="Satapoomin P."/>
            <person name="Huang J."/>
            <person name="Bowman M."/>
            <person name="Iovene M."/>
            <person name="Sanseverino W."/>
            <person name="Cavagnaro P."/>
            <person name="Yildiz M."/>
            <person name="Macko-Podgorni A."/>
            <person name="Moranska E."/>
            <person name="Grzebelus E."/>
            <person name="Grzebelus D."/>
            <person name="Ashrafi H."/>
            <person name="Zheng Z."/>
            <person name="Cheng S."/>
            <person name="Spooner D."/>
            <person name="Van Deynze A."/>
            <person name="Simon P."/>
        </authorList>
    </citation>
    <scope>NUCLEOTIDE SEQUENCE [LARGE SCALE GENOMIC DNA]</scope>
    <source>
        <tissue evidence="2">Leaf</tissue>
    </source>
</reference>
<protein>
    <submittedName>
        <fullName evidence="2">Uncharacterized protein</fullName>
    </submittedName>
</protein>
<evidence type="ECO:0000313" key="4">
    <source>
        <dbReference type="Proteomes" id="UP000077755"/>
    </source>
</evidence>
<proteinExistence type="predicted"/>
<dbReference type="Gramene" id="KZN02567">
    <property type="protein sequence ID" value="KZN02567"/>
    <property type="gene ID" value="DCAR_011321"/>
</dbReference>
<dbReference type="Proteomes" id="UP000077755">
    <property type="component" value="Chromosome 3"/>
</dbReference>